<name>A0AAE0HFT4_9PEZI</name>
<accession>A0AAE0HFT4</accession>
<evidence type="ECO:0000313" key="3">
    <source>
        <dbReference type="EMBL" id="KAK3295798.1"/>
    </source>
</evidence>
<protein>
    <recommendedName>
        <fullName evidence="2">Aminoglycoside phosphotransferase domain-containing protein</fullName>
    </recommendedName>
</protein>
<dbReference type="Pfam" id="PF01636">
    <property type="entry name" value="APH"/>
    <property type="match status" value="1"/>
</dbReference>
<dbReference type="RefSeq" id="XP_062659312.1">
    <property type="nucleotide sequence ID" value="XM_062806619.1"/>
</dbReference>
<dbReference type="Gene3D" id="1.10.510.10">
    <property type="entry name" value="Transferase(Phosphotransferase) domain 1"/>
    <property type="match status" value="1"/>
</dbReference>
<reference evidence="3" key="1">
    <citation type="journal article" date="2023" name="Mol. Phylogenet. Evol.">
        <title>Genome-scale phylogeny and comparative genomics of the fungal order Sordariales.</title>
        <authorList>
            <person name="Hensen N."/>
            <person name="Bonometti L."/>
            <person name="Westerberg I."/>
            <person name="Brannstrom I.O."/>
            <person name="Guillou S."/>
            <person name="Cros-Aarteil S."/>
            <person name="Calhoun S."/>
            <person name="Haridas S."/>
            <person name="Kuo A."/>
            <person name="Mondo S."/>
            <person name="Pangilinan J."/>
            <person name="Riley R."/>
            <person name="LaButti K."/>
            <person name="Andreopoulos B."/>
            <person name="Lipzen A."/>
            <person name="Chen C."/>
            <person name="Yan M."/>
            <person name="Daum C."/>
            <person name="Ng V."/>
            <person name="Clum A."/>
            <person name="Steindorff A."/>
            <person name="Ohm R.A."/>
            <person name="Martin F."/>
            <person name="Silar P."/>
            <person name="Natvig D.O."/>
            <person name="Lalanne C."/>
            <person name="Gautier V."/>
            <person name="Ament-Velasquez S.L."/>
            <person name="Kruys A."/>
            <person name="Hutchinson M.I."/>
            <person name="Powell A.J."/>
            <person name="Barry K."/>
            <person name="Miller A.N."/>
            <person name="Grigoriev I.V."/>
            <person name="Debuchy R."/>
            <person name="Gladieux P."/>
            <person name="Hiltunen Thoren M."/>
            <person name="Johannesson H."/>
        </authorList>
    </citation>
    <scope>NUCLEOTIDE SEQUENCE</scope>
    <source>
        <strain evidence="3">CBS 168.71</strain>
    </source>
</reference>
<feature type="compositionally biased region" description="Polar residues" evidence="1">
    <location>
        <begin position="1"/>
        <end position="18"/>
    </location>
</feature>
<evidence type="ECO:0000256" key="1">
    <source>
        <dbReference type="SAM" id="MobiDB-lite"/>
    </source>
</evidence>
<comment type="caution">
    <text evidence="3">The sequence shown here is derived from an EMBL/GenBank/DDBJ whole genome shotgun (WGS) entry which is preliminary data.</text>
</comment>
<reference evidence="3" key="2">
    <citation type="submission" date="2023-06" db="EMBL/GenBank/DDBJ databases">
        <authorList>
            <consortium name="Lawrence Berkeley National Laboratory"/>
            <person name="Haridas S."/>
            <person name="Hensen N."/>
            <person name="Bonometti L."/>
            <person name="Westerberg I."/>
            <person name="Brannstrom I.O."/>
            <person name="Guillou S."/>
            <person name="Cros-Aarteil S."/>
            <person name="Calhoun S."/>
            <person name="Kuo A."/>
            <person name="Mondo S."/>
            <person name="Pangilinan J."/>
            <person name="Riley R."/>
            <person name="Labutti K."/>
            <person name="Andreopoulos B."/>
            <person name="Lipzen A."/>
            <person name="Chen C."/>
            <person name="Yanf M."/>
            <person name="Daum C."/>
            <person name="Ng V."/>
            <person name="Clum A."/>
            <person name="Steindorff A."/>
            <person name="Ohm R."/>
            <person name="Martin F."/>
            <person name="Silar P."/>
            <person name="Natvig D."/>
            <person name="Lalanne C."/>
            <person name="Gautier V."/>
            <person name="Ament-Velasquez S.L."/>
            <person name="Kruys A."/>
            <person name="Hutchinson M.I."/>
            <person name="Powell A.J."/>
            <person name="Barry K."/>
            <person name="Miller A.N."/>
            <person name="Grigoriev I.V."/>
            <person name="Debuchy R."/>
            <person name="Gladieux P."/>
            <person name="Thoren M.H."/>
            <person name="Johannesson H."/>
        </authorList>
    </citation>
    <scope>NUCLEOTIDE SEQUENCE</scope>
    <source>
        <strain evidence="3">CBS 168.71</strain>
    </source>
</reference>
<feature type="region of interest" description="Disordered" evidence="1">
    <location>
        <begin position="1"/>
        <end position="35"/>
    </location>
</feature>
<dbReference type="AlphaFoldDB" id="A0AAE0HFT4"/>
<proteinExistence type="predicted"/>
<evidence type="ECO:0000313" key="4">
    <source>
        <dbReference type="Proteomes" id="UP001278766"/>
    </source>
</evidence>
<dbReference type="InterPro" id="IPR011009">
    <property type="entry name" value="Kinase-like_dom_sf"/>
</dbReference>
<gene>
    <name evidence="3" type="ORF">B0H64DRAFT_442164</name>
</gene>
<dbReference type="InterPro" id="IPR002575">
    <property type="entry name" value="Aminoglycoside_PTrfase"/>
</dbReference>
<keyword evidence="4" id="KW-1185">Reference proteome</keyword>
<dbReference type="EMBL" id="JAUEPN010000004">
    <property type="protein sequence ID" value="KAK3295798.1"/>
    <property type="molecule type" value="Genomic_DNA"/>
</dbReference>
<feature type="domain" description="Aminoglycoside phosphotransferase" evidence="2">
    <location>
        <begin position="168"/>
        <end position="222"/>
    </location>
</feature>
<dbReference type="SUPFAM" id="SSF56112">
    <property type="entry name" value="Protein kinase-like (PK-like)"/>
    <property type="match status" value="1"/>
</dbReference>
<organism evidence="3 4">
    <name type="scientific">Chaetomium fimeti</name>
    <dbReference type="NCBI Taxonomy" id="1854472"/>
    <lineage>
        <taxon>Eukaryota</taxon>
        <taxon>Fungi</taxon>
        <taxon>Dikarya</taxon>
        <taxon>Ascomycota</taxon>
        <taxon>Pezizomycotina</taxon>
        <taxon>Sordariomycetes</taxon>
        <taxon>Sordariomycetidae</taxon>
        <taxon>Sordariales</taxon>
        <taxon>Chaetomiaceae</taxon>
        <taxon>Chaetomium</taxon>
    </lineage>
</organism>
<evidence type="ECO:0000259" key="2">
    <source>
        <dbReference type="Pfam" id="PF01636"/>
    </source>
</evidence>
<dbReference type="GeneID" id="87843567"/>
<dbReference type="Proteomes" id="UP001278766">
    <property type="component" value="Unassembled WGS sequence"/>
</dbReference>
<sequence>MQNLLTKPNATDSSSVVSNRHHACPITPPQDAGDDRHRCIVDYRREPFFVTWWGPPVYPDLRKFPALDCAQVSPVPLTPALATIWKESAPLSYGSHASIRSHASVRTSGPSQFPISKLAHPDPQSLGLIEYEFRRLTDLKGLGLPIPDIDPQPIVDGGRIHGYRMGLLGKLERWELHSREQDILCALSELHAAGFCHGDITPGNIMKGRNDQIILIDFSFAGRIGSTVPPLIPDWVYAGGIFAAEDDLEAFHDFIAG</sequence>